<dbReference type="Proteomes" id="UP000004725">
    <property type="component" value="Unassembled WGS sequence"/>
</dbReference>
<feature type="transmembrane region" description="Helical" evidence="6">
    <location>
        <begin position="131"/>
        <end position="148"/>
    </location>
</feature>
<name>A0A1C7DHS9_9BACL</name>
<proteinExistence type="predicted"/>
<dbReference type="AlphaFoldDB" id="A0A1C7DHS9"/>
<dbReference type="Proteomes" id="UP000092661">
    <property type="component" value="Chromosome"/>
</dbReference>
<dbReference type="RefSeq" id="WP_006831449.1">
    <property type="nucleotide sequence ID" value="NZ_AJYB01000086.1"/>
</dbReference>
<dbReference type="InterPro" id="IPR038323">
    <property type="entry name" value="ArAE_1_C_sf"/>
</dbReference>
<dbReference type="Gene3D" id="1.20.120.940">
    <property type="entry name" value="Putative aromatic acid exporter, C-terminal domain"/>
    <property type="match status" value="1"/>
</dbReference>
<keyword evidence="11" id="KW-1185">Reference proteome</keyword>
<dbReference type="Pfam" id="PF11728">
    <property type="entry name" value="ArAE_1_C"/>
    <property type="match status" value="1"/>
</dbReference>
<dbReference type="PANTHER" id="PTHR40064:SF1">
    <property type="entry name" value="MEMBRANE PROTEIN"/>
    <property type="match status" value="1"/>
</dbReference>
<keyword evidence="4 6" id="KW-1133">Transmembrane helix</keyword>
<evidence type="ECO:0000313" key="10">
    <source>
        <dbReference type="Proteomes" id="UP000004725"/>
    </source>
</evidence>
<dbReference type="InterPro" id="IPR010343">
    <property type="entry name" value="ArAE_1"/>
</dbReference>
<dbReference type="OrthoDB" id="357521at2"/>
<dbReference type="PANTHER" id="PTHR40064">
    <property type="entry name" value="MEMBRANE PROTEIN-RELATED"/>
    <property type="match status" value="1"/>
</dbReference>
<evidence type="ECO:0000256" key="5">
    <source>
        <dbReference type="ARBA" id="ARBA00023136"/>
    </source>
</evidence>
<evidence type="ECO:0000259" key="7">
    <source>
        <dbReference type="Pfam" id="PF11728"/>
    </source>
</evidence>
<evidence type="ECO:0000256" key="4">
    <source>
        <dbReference type="ARBA" id="ARBA00022989"/>
    </source>
</evidence>
<accession>A0A1C7DHS9</accession>
<evidence type="ECO:0000256" key="1">
    <source>
        <dbReference type="ARBA" id="ARBA00004651"/>
    </source>
</evidence>
<sequence>MKLNLKPYSIGYRTMKTALGVAIAIYIAQLLQLDYYVSAGILTILCIQPTKKKSIRAAFSRFIASLIGILYAFIFFEGIAYHPIVIGILIVLFIPLLVTLRFQDGFVSSSVILLHLYDAKNLDFDLLTNELILMMVGFGTALAVNMYMPSIEKKLANYRHEIENMYAAIFREIVVYLREGESAWSGKELMDARKLLEKAKALAYQDVENHITRHDNKYYHYFEMREQQLEIIERILPKITALPVIVDQTDLVADFLEDLSEHVHSGNTAYRYISKLDKVKENFAALPLPDHHEKFLAMAELYQVIHEMESYLEIKQAYKGFNTRKAEAPE</sequence>
<dbReference type="eggNOG" id="COG4129">
    <property type="taxonomic scope" value="Bacteria"/>
</dbReference>
<gene>
    <name evidence="9" type="ORF">A1A1_17550</name>
    <name evidence="8" type="ORF">BBH88_12895</name>
</gene>
<evidence type="ECO:0000313" key="11">
    <source>
        <dbReference type="Proteomes" id="UP000092661"/>
    </source>
</evidence>
<feature type="transmembrane region" description="Helical" evidence="6">
    <location>
        <begin position="20"/>
        <end position="46"/>
    </location>
</feature>
<evidence type="ECO:0000256" key="3">
    <source>
        <dbReference type="ARBA" id="ARBA00022692"/>
    </source>
</evidence>
<feature type="transmembrane region" description="Helical" evidence="6">
    <location>
        <begin position="58"/>
        <end position="74"/>
    </location>
</feature>
<reference evidence="9 10" key="1">
    <citation type="journal article" date="2012" name="J. Bacteriol.">
        <title>Genome Sequence of the Antarctic Psychrophile Bacterium Planococcus antarcticus DSM 14505.</title>
        <authorList>
            <person name="Margolles A."/>
            <person name="Gueimonde M."/>
            <person name="Sanchez B."/>
        </authorList>
    </citation>
    <scope>NUCLEOTIDE SEQUENCE [LARGE SCALE GENOMIC DNA]</scope>
    <source>
        <strain evidence="9 10">DSM 14505</strain>
    </source>
</reference>
<comment type="subcellular location">
    <subcellularLocation>
        <location evidence="1">Cell membrane</location>
        <topology evidence="1">Multi-pass membrane protein</topology>
    </subcellularLocation>
</comment>
<dbReference type="EMBL" id="CP016534">
    <property type="protein sequence ID" value="ANU11129.1"/>
    <property type="molecule type" value="Genomic_DNA"/>
</dbReference>
<keyword evidence="2" id="KW-1003">Cell membrane</keyword>
<keyword evidence="3 6" id="KW-0812">Transmembrane</keyword>
<evidence type="ECO:0000313" key="8">
    <source>
        <dbReference type="EMBL" id="ANU11129.1"/>
    </source>
</evidence>
<protein>
    <recommendedName>
        <fullName evidence="7">Putative aromatic acid exporter C-terminal domain-containing protein</fullName>
    </recommendedName>
</protein>
<dbReference type="InterPro" id="IPR021062">
    <property type="entry name" value="ArAE_1_C"/>
</dbReference>
<dbReference type="EMBL" id="AJYB01000086">
    <property type="protein sequence ID" value="EIM05208.1"/>
    <property type="molecule type" value="Genomic_DNA"/>
</dbReference>
<reference evidence="11" key="2">
    <citation type="submission" date="2016-07" db="EMBL/GenBank/DDBJ databases">
        <authorList>
            <person name="See-Too W.S."/>
        </authorList>
    </citation>
    <scope>NUCLEOTIDE SEQUENCE [LARGE SCALE GENOMIC DNA]</scope>
    <source>
        <strain evidence="11">DSM 14505</strain>
    </source>
</reference>
<feature type="domain" description="Putative aromatic acid exporter C-terminal" evidence="7">
    <location>
        <begin position="152"/>
        <end position="316"/>
    </location>
</feature>
<dbReference type="KEGG" id="pana:BBH88_12895"/>
<keyword evidence="5 6" id="KW-0472">Membrane</keyword>
<evidence type="ECO:0000313" key="9">
    <source>
        <dbReference type="EMBL" id="EIM05208.1"/>
    </source>
</evidence>
<dbReference type="InterPro" id="IPR052984">
    <property type="entry name" value="UPF0421"/>
</dbReference>
<feature type="transmembrane region" description="Helical" evidence="6">
    <location>
        <begin position="80"/>
        <end position="100"/>
    </location>
</feature>
<evidence type="ECO:0000256" key="6">
    <source>
        <dbReference type="SAM" id="Phobius"/>
    </source>
</evidence>
<evidence type="ECO:0000256" key="2">
    <source>
        <dbReference type="ARBA" id="ARBA00022475"/>
    </source>
</evidence>
<organism evidence="9 10">
    <name type="scientific">Planococcus antarcticus DSM 14505</name>
    <dbReference type="NCBI Taxonomy" id="1185653"/>
    <lineage>
        <taxon>Bacteria</taxon>
        <taxon>Bacillati</taxon>
        <taxon>Bacillota</taxon>
        <taxon>Bacilli</taxon>
        <taxon>Bacillales</taxon>
        <taxon>Caryophanaceae</taxon>
        <taxon>Planococcus</taxon>
    </lineage>
</organism>
<dbReference type="GO" id="GO:0005886">
    <property type="term" value="C:plasma membrane"/>
    <property type="evidence" value="ECO:0007669"/>
    <property type="project" value="UniProtKB-SubCell"/>
</dbReference>
<reference evidence="8" key="3">
    <citation type="submission" date="2016-10" db="EMBL/GenBank/DDBJ databases">
        <authorList>
            <person name="See-Too W.S."/>
        </authorList>
    </citation>
    <scope>NUCLEOTIDE SEQUENCE</scope>
    <source>
        <strain evidence="8">DSM 14505</strain>
    </source>
</reference>
<dbReference type="Pfam" id="PF06081">
    <property type="entry name" value="ArAE_1"/>
    <property type="match status" value="1"/>
</dbReference>